<dbReference type="GO" id="GO:0006508">
    <property type="term" value="P:proteolysis"/>
    <property type="evidence" value="ECO:0007669"/>
    <property type="project" value="UniProtKB-KW"/>
</dbReference>
<evidence type="ECO:0000256" key="3">
    <source>
        <dbReference type="ARBA" id="ARBA00022801"/>
    </source>
</evidence>
<dbReference type="PANTHER" id="PTHR11757:SF19">
    <property type="entry name" value="PROLYL ENDOPEPTIDASE-LIKE"/>
    <property type="match status" value="1"/>
</dbReference>
<dbReference type="SUPFAM" id="SSF50993">
    <property type="entry name" value="Peptidase/esterase 'gauge' domain"/>
    <property type="match status" value="1"/>
</dbReference>
<dbReference type="PANTHER" id="PTHR11757">
    <property type="entry name" value="PROTEASE FAMILY S9A OLIGOPEPTIDASE"/>
    <property type="match status" value="1"/>
</dbReference>
<evidence type="ECO:0000256" key="2">
    <source>
        <dbReference type="ARBA" id="ARBA00022670"/>
    </source>
</evidence>
<comment type="caution">
    <text evidence="7">The sequence shown here is derived from an EMBL/GenBank/DDBJ whole genome shotgun (WGS) entry which is preliminary data.</text>
</comment>
<evidence type="ECO:0000259" key="6">
    <source>
        <dbReference type="Pfam" id="PF02897"/>
    </source>
</evidence>
<evidence type="ECO:0000256" key="1">
    <source>
        <dbReference type="ARBA" id="ARBA00005228"/>
    </source>
</evidence>
<dbReference type="InterPro" id="IPR023302">
    <property type="entry name" value="Pept_S9A_N"/>
</dbReference>
<gene>
    <name evidence="7" type="ORF">IAA98_00470</name>
</gene>
<dbReference type="Gene3D" id="2.130.10.120">
    <property type="entry name" value="Prolyl oligopeptidase, N-terminal domain"/>
    <property type="match status" value="1"/>
</dbReference>
<evidence type="ECO:0000256" key="4">
    <source>
        <dbReference type="ARBA" id="ARBA00022825"/>
    </source>
</evidence>
<reference evidence="7" key="2">
    <citation type="journal article" date="2021" name="PeerJ">
        <title>Extensive microbial diversity within the chicken gut microbiome revealed by metagenomics and culture.</title>
        <authorList>
            <person name="Gilroy R."/>
            <person name="Ravi A."/>
            <person name="Getino M."/>
            <person name="Pursley I."/>
            <person name="Horton D.L."/>
            <person name="Alikhan N.F."/>
            <person name="Baker D."/>
            <person name="Gharbi K."/>
            <person name="Hall N."/>
            <person name="Watson M."/>
            <person name="Adriaenssens E.M."/>
            <person name="Foster-Nyarko E."/>
            <person name="Jarju S."/>
            <person name="Secka A."/>
            <person name="Antonio M."/>
            <person name="Oren A."/>
            <person name="Chaudhuri R.R."/>
            <person name="La Ragione R."/>
            <person name="Hildebrand F."/>
            <person name="Pallen M.J."/>
        </authorList>
    </citation>
    <scope>NUCLEOTIDE SEQUENCE</scope>
    <source>
        <strain evidence="7">ChiGjej1B1-24693</strain>
    </source>
</reference>
<feature type="domain" description="Peptidase S9 prolyl oligopeptidase catalytic" evidence="5">
    <location>
        <begin position="507"/>
        <end position="647"/>
    </location>
</feature>
<dbReference type="GO" id="GO:0004252">
    <property type="term" value="F:serine-type endopeptidase activity"/>
    <property type="evidence" value="ECO:0007669"/>
    <property type="project" value="InterPro"/>
</dbReference>
<evidence type="ECO:0000313" key="8">
    <source>
        <dbReference type="Proteomes" id="UP000886842"/>
    </source>
</evidence>
<keyword evidence="4" id="KW-0720">Serine protease</keyword>
<dbReference type="Gene3D" id="3.40.50.1820">
    <property type="entry name" value="alpha/beta hydrolase"/>
    <property type="match status" value="1"/>
</dbReference>
<proteinExistence type="inferred from homology"/>
<sequence length="654" mass="71879">MSTADHGPSTAPSQDRLTAAPVAKQVEHLRSHHGDTVNDPYEWLRDGKDPEVIAHLEAENAWTAQQTAHLDERRSEVFDGILARTKQTDVSVPTHVVHGDPDAGGSQWWYYTRTVEGAQYTIHCRVPATGPNDPPDPEAGPIPGEVVLLDGNLEAEGHDFFSLGTFDVSPNGWLLAYSVDTTGAERFTLRFKDLRTGELLADEIADTAYGTAWAQDSHLFYTRADEAWRPWTVLAHELGTDAAQDRTVLTEPDERFWVGIGLSADERWLVIGAGSKLTAEWSLLSVDDPAGTPRVVAPRREGIDYQVEVAGDRLLILHNEDALDYALSEAPLDATDPAQWRPVLPHTPGVRLVDVDAYRDHVVVELRRDGLTGIHIIARDADGSLRPGHDLEFSEELFTVSSMGSANWVTDRIRIAYTSMVTPMTVLDVDLATSQLTELKRTPVLPHPERGPYDPADWVQTRTWATAPDGTRVPISVVAPADVARDGSAPLVLYGYGSYETSIDPYFSIPRLSYLDHGCVFAIAHIRGGGEMGRQWYDQGKMLHKQNTFSDFIACAEHLVSEGWTSPDRLAAIGASAGGLLVGAVANQAPDLFRAIQAGVPFVDALTTILDPELPLTVTEWEEWGNPLEDPEVYACMKSYTPYENIASRPYPAI</sequence>
<dbReference type="AlphaFoldDB" id="A0A9D1KL48"/>
<accession>A0A9D1KL48</accession>
<name>A0A9D1KL48_9ACTN</name>
<dbReference type="Pfam" id="PF02897">
    <property type="entry name" value="Peptidase_S9_N"/>
    <property type="match status" value="1"/>
</dbReference>
<protein>
    <submittedName>
        <fullName evidence="7">S9 family peptidase</fullName>
    </submittedName>
</protein>
<dbReference type="InterPro" id="IPR002470">
    <property type="entry name" value="Peptidase_S9A"/>
</dbReference>
<feature type="domain" description="Peptidase S9A N-terminal" evidence="6">
    <location>
        <begin position="21"/>
        <end position="440"/>
    </location>
</feature>
<keyword evidence="3" id="KW-0378">Hydrolase</keyword>
<evidence type="ECO:0000313" key="7">
    <source>
        <dbReference type="EMBL" id="HIT74041.1"/>
    </source>
</evidence>
<dbReference type="PRINTS" id="PR00862">
    <property type="entry name" value="PROLIGOPTASE"/>
</dbReference>
<evidence type="ECO:0000259" key="5">
    <source>
        <dbReference type="Pfam" id="PF00326"/>
    </source>
</evidence>
<feature type="non-terminal residue" evidence="7">
    <location>
        <position position="654"/>
    </location>
</feature>
<dbReference type="InterPro" id="IPR001375">
    <property type="entry name" value="Peptidase_S9_cat"/>
</dbReference>
<reference evidence="7" key="1">
    <citation type="submission" date="2020-10" db="EMBL/GenBank/DDBJ databases">
        <authorList>
            <person name="Gilroy R."/>
        </authorList>
    </citation>
    <scope>NUCLEOTIDE SEQUENCE</scope>
    <source>
        <strain evidence="7">ChiGjej1B1-24693</strain>
    </source>
</reference>
<dbReference type="InterPro" id="IPR051543">
    <property type="entry name" value="Serine_Peptidase_S9A"/>
</dbReference>
<dbReference type="EMBL" id="DVLP01000017">
    <property type="protein sequence ID" value="HIT74041.1"/>
    <property type="molecule type" value="Genomic_DNA"/>
</dbReference>
<dbReference type="SUPFAM" id="SSF53474">
    <property type="entry name" value="alpha/beta-Hydrolases"/>
    <property type="match status" value="1"/>
</dbReference>
<dbReference type="Pfam" id="PF00326">
    <property type="entry name" value="Peptidase_S9"/>
    <property type="match status" value="1"/>
</dbReference>
<keyword evidence="2" id="KW-0645">Protease</keyword>
<organism evidence="7 8">
    <name type="scientific">Candidatus Avipropionibacterium avicola</name>
    <dbReference type="NCBI Taxonomy" id="2840701"/>
    <lineage>
        <taxon>Bacteria</taxon>
        <taxon>Bacillati</taxon>
        <taxon>Actinomycetota</taxon>
        <taxon>Actinomycetes</taxon>
        <taxon>Propionibacteriales</taxon>
        <taxon>Propionibacteriaceae</taxon>
        <taxon>Propionibacteriaceae incertae sedis</taxon>
        <taxon>Candidatus Avipropionibacterium</taxon>
    </lineage>
</organism>
<dbReference type="Proteomes" id="UP000886842">
    <property type="component" value="Unassembled WGS sequence"/>
</dbReference>
<dbReference type="InterPro" id="IPR029058">
    <property type="entry name" value="AB_hydrolase_fold"/>
</dbReference>
<comment type="similarity">
    <text evidence="1">Belongs to the peptidase S9A family.</text>
</comment>